<organism evidence="1 2">
    <name type="scientific">Candidatus Harrisonbacteria bacterium CG10_big_fil_rev_8_21_14_0_10_38_8</name>
    <dbReference type="NCBI Taxonomy" id="1974582"/>
    <lineage>
        <taxon>Bacteria</taxon>
        <taxon>Candidatus Harrisoniibacteriota</taxon>
    </lineage>
</organism>
<proteinExistence type="predicted"/>
<feature type="non-terminal residue" evidence="1">
    <location>
        <position position="76"/>
    </location>
</feature>
<protein>
    <submittedName>
        <fullName evidence="1">Uncharacterized protein</fullName>
    </submittedName>
</protein>
<dbReference type="AlphaFoldDB" id="A0A2M6WJW7"/>
<evidence type="ECO:0000313" key="2">
    <source>
        <dbReference type="Proteomes" id="UP000229112"/>
    </source>
</evidence>
<dbReference type="Proteomes" id="UP000229112">
    <property type="component" value="Unassembled WGS sequence"/>
</dbReference>
<gene>
    <name evidence="1" type="ORF">COU06_01895</name>
</gene>
<accession>A0A2M6WJW7</accession>
<dbReference type="EMBL" id="PFAY01000014">
    <property type="protein sequence ID" value="PIT93066.1"/>
    <property type="molecule type" value="Genomic_DNA"/>
</dbReference>
<comment type="caution">
    <text evidence="1">The sequence shown here is derived from an EMBL/GenBank/DDBJ whole genome shotgun (WGS) entry which is preliminary data.</text>
</comment>
<evidence type="ECO:0000313" key="1">
    <source>
        <dbReference type="EMBL" id="PIT93066.1"/>
    </source>
</evidence>
<name>A0A2M6WJW7_9BACT</name>
<reference evidence="2" key="1">
    <citation type="submission" date="2017-09" db="EMBL/GenBank/DDBJ databases">
        <title>Depth-based differentiation of microbial function through sediment-hosted aquifers and enrichment of novel symbionts in the deep terrestrial subsurface.</title>
        <authorList>
            <person name="Probst A.J."/>
            <person name="Ladd B."/>
            <person name="Jarett J.K."/>
            <person name="Geller-Mcgrath D.E."/>
            <person name="Sieber C.M.K."/>
            <person name="Emerson J.B."/>
            <person name="Anantharaman K."/>
            <person name="Thomas B.C."/>
            <person name="Malmstrom R."/>
            <person name="Stieglmeier M."/>
            <person name="Klingl A."/>
            <person name="Woyke T."/>
            <person name="Ryan C.M."/>
            <person name="Banfield J.F."/>
        </authorList>
    </citation>
    <scope>NUCLEOTIDE SEQUENCE [LARGE SCALE GENOMIC DNA]</scope>
</reference>
<sequence length="76" mass="8636">MKAVGEIPWSVGLLTTSRVGGRLSEALQNQQNGWWKNCHQLQTLFTERELRAAACQVQPPRWNLLEAVFAEQNLSE</sequence>